<protein>
    <submittedName>
        <fullName evidence="3">Helix-turn-helix domain-containing protein</fullName>
    </submittedName>
</protein>
<reference evidence="3 4" key="1">
    <citation type="submission" date="2020-08" db="EMBL/GenBank/DDBJ databases">
        <title>A Genomic Blueprint of the Chicken Gut Microbiome.</title>
        <authorList>
            <person name="Gilroy R."/>
            <person name="Ravi A."/>
            <person name="Getino M."/>
            <person name="Pursley I."/>
            <person name="Horton D.L."/>
            <person name="Alikhan N.-F."/>
            <person name="Baker D."/>
            <person name="Gharbi K."/>
            <person name="Hall N."/>
            <person name="Watson M."/>
            <person name="Adriaenssens E.M."/>
            <person name="Foster-Nyarko E."/>
            <person name="Jarju S."/>
            <person name="Secka A."/>
            <person name="Antonio M."/>
            <person name="Oren A."/>
            <person name="Chaudhuri R."/>
            <person name="La Ragione R.M."/>
            <person name="Hildebrand F."/>
            <person name="Pallen M.J."/>
        </authorList>
    </citation>
    <scope>NUCLEOTIDE SEQUENCE [LARGE SCALE GENOMIC DNA]</scope>
    <source>
        <strain evidence="3 4">Sa1CVA4</strain>
    </source>
</reference>
<feature type="region of interest" description="Disordered" evidence="1">
    <location>
        <begin position="1"/>
        <end position="24"/>
    </location>
</feature>
<feature type="domain" description="Helix-turn-helix" evidence="2">
    <location>
        <begin position="31"/>
        <end position="79"/>
    </location>
</feature>
<dbReference type="Proteomes" id="UP000626242">
    <property type="component" value="Unassembled WGS sequence"/>
</dbReference>
<dbReference type="SUPFAM" id="SSF46955">
    <property type="entry name" value="Putative DNA-binding domain"/>
    <property type="match status" value="1"/>
</dbReference>
<dbReference type="RefSeq" id="WP_251833320.1">
    <property type="nucleotide sequence ID" value="NZ_JACSPS010000002.1"/>
</dbReference>
<proteinExistence type="predicted"/>
<name>A0ABR8WM36_9FLAO</name>
<dbReference type="EMBL" id="JACSPS010000002">
    <property type="protein sequence ID" value="MBD8018124.1"/>
    <property type="molecule type" value="Genomic_DNA"/>
</dbReference>
<gene>
    <name evidence="3" type="ORF">H9628_06545</name>
</gene>
<dbReference type="InterPro" id="IPR009061">
    <property type="entry name" value="DNA-bd_dom_put_sf"/>
</dbReference>
<evidence type="ECO:0000313" key="3">
    <source>
        <dbReference type="EMBL" id="MBD8018124.1"/>
    </source>
</evidence>
<dbReference type="PANTHER" id="PTHR34585:SF22">
    <property type="entry name" value="HELIX-TURN-HELIX DOMAIN-CONTAINING PROTEIN"/>
    <property type="match status" value="1"/>
</dbReference>
<accession>A0ABR8WM36</accession>
<sequence>MNRKKNINNRPQYRTPGWQNESSAHPLTGTYYDTSEMMNVLHVSDRTLHRWRKEGKIPYTKLGGKIYYLADAVDRMMREGE</sequence>
<organism evidence="3 4">
    <name type="scientific">Kaistella pullorum</name>
    <dbReference type="NCBI Taxonomy" id="2763074"/>
    <lineage>
        <taxon>Bacteria</taxon>
        <taxon>Pseudomonadati</taxon>
        <taxon>Bacteroidota</taxon>
        <taxon>Flavobacteriia</taxon>
        <taxon>Flavobacteriales</taxon>
        <taxon>Weeksellaceae</taxon>
        <taxon>Chryseobacterium group</taxon>
        <taxon>Kaistella</taxon>
    </lineage>
</organism>
<feature type="compositionally biased region" description="Polar residues" evidence="1">
    <location>
        <begin position="8"/>
        <end position="24"/>
    </location>
</feature>
<evidence type="ECO:0000313" key="4">
    <source>
        <dbReference type="Proteomes" id="UP000626242"/>
    </source>
</evidence>
<evidence type="ECO:0000256" key="1">
    <source>
        <dbReference type="SAM" id="MobiDB-lite"/>
    </source>
</evidence>
<keyword evidence="4" id="KW-1185">Reference proteome</keyword>
<dbReference type="PANTHER" id="PTHR34585">
    <property type="match status" value="1"/>
</dbReference>
<dbReference type="Pfam" id="PF12728">
    <property type="entry name" value="HTH_17"/>
    <property type="match status" value="1"/>
</dbReference>
<dbReference type="InterPro" id="IPR041657">
    <property type="entry name" value="HTH_17"/>
</dbReference>
<comment type="caution">
    <text evidence="3">The sequence shown here is derived from an EMBL/GenBank/DDBJ whole genome shotgun (WGS) entry which is preliminary data.</text>
</comment>
<evidence type="ECO:0000259" key="2">
    <source>
        <dbReference type="Pfam" id="PF12728"/>
    </source>
</evidence>